<accession>F2K4W3</accession>
<organism evidence="1 2">
    <name type="scientific">Marinomonas mediterranea (strain ATCC 700492 / JCM 21426 / NBRC 103028 / MMB-1)</name>
    <dbReference type="NCBI Taxonomy" id="717774"/>
    <lineage>
        <taxon>Bacteria</taxon>
        <taxon>Pseudomonadati</taxon>
        <taxon>Pseudomonadota</taxon>
        <taxon>Gammaproteobacteria</taxon>
        <taxon>Oceanospirillales</taxon>
        <taxon>Oceanospirillaceae</taxon>
        <taxon>Marinomonas</taxon>
    </lineage>
</organism>
<dbReference type="HOGENOM" id="CLU_1978866_0_0_6"/>
<evidence type="ECO:0000313" key="2">
    <source>
        <dbReference type="Proteomes" id="UP000001062"/>
    </source>
</evidence>
<proteinExistence type="predicted"/>
<dbReference type="OrthoDB" id="9831456at2"/>
<sequence length="126" mass="14487">MIESLNVQQTVIQERRQRLNQSLSSLFGVLVSEDKSAKLQANHDCLFAADQLVESLPTSLIPTWLSELQAWCRWYKDNFTAIDANAILFNHLNIIHHEHFLNSDEKQEATHSSDFSGLYKLFQKGI</sequence>
<reference evidence="1 2" key="1">
    <citation type="journal article" date="2012" name="Stand. Genomic Sci.">
        <title>Complete genome sequence of the melanogenic marine bacterium Marinomonas mediterranea type strain (MMB-1(T)).</title>
        <authorList>
            <person name="Lucas-Elio P."/>
            <person name="Goodwin L."/>
            <person name="Woyke T."/>
            <person name="Pitluck S."/>
            <person name="Nolan M."/>
            <person name="Kyrpides N.C."/>
            <person name="Detter J.C."/>
            <person name="Copeland A."/>
            <person name="Teshima H."/>
            <person name="Bruce D."/>
            <person name="Detter C."/>
            <person name="Tapia R."/>
            <person name="Han S."/>
            <person name="Land M.L."/>
            <person name="Ivanova N."/>
            <person name="Mikhailova N."/>
            <person name="Johnston A.W."/>
            <person name="Sanchez-Amat A."/>
        </authorList>
    </citation>
    <scope>NUCLEOTIDE SEQUENCE [LARGE SCALE GENOMIC DNA]</scope>
    <source>
        <strain evidence="2">ATCC 700492 / JCM 21426 / NBRC 103028 / MMB-1</strain>
    </source>
</reference>
<dbReference type="RefSeq" id="WP_013662508.1">
    <property type="nucleotide sequence ID" value="NC_015276.1"/>
</dbReference>
<name>F2K4W3_MARM1</name>
<gene>
    <name evidence="1" type="ordered locus">Marme_3390</name>
</gene>
<dbReference type="EMBL" id="CP002583">
    <property type="protein sequence ID" value="ADZ92606.1"/>
    <property type="molecule type" value="Genomic_DNA"/>
</dbReference>
<dbReference type="PATRIC" id="fig|717774.3.peg.3491"/>
<dbReference type="Proteomes" id="UP000001062">
    <property type="component" value="Chromosome"/>
</dbReference>
<keyword evidence="2" id="KW-1185">Reference proteome</keyword>
<dbReference type="AlphaFoldDB" id="F2K4W3"/>
<dbReference type="KEGG" id="mme:Marme_3390"/>
<evidence type="ECO:0000313" key="1">
    <source>
        <dbReference type="EMBL" id="ADZ92606.1"/>
    </source>
</evidence>
<protein>
    <submittedName>
        <fullName evidence="1">Uncharacterized protein</fullName>
    </submittedName>
</protein>